<dbReference type="PANTHER" id="PTHR38442:SF1">
    <property type="entry name" value="INNER MEMBRANE PROTEIN"/>
    <property type="match status" value="1"/>
</dbReference>
<feature type="transmembrane region" description="Helical" evidence="1">
    <location>
        <begin position="393"/>
        <end position="412"/>
    </location>
</feature>
<sequence length="417" mass="47214">MKTISNNEKKYLLNRYKALATGLFLLMAVVFVLSSYLISAHSMRWLSYVRAFSEAAMVGALADWFAVTALFHYPLGLKIPHTNLIQNKKDQIGGNLGDFVVSNFLATENIRPYIAQLKVSNYMAKWLSSESNQKLLVNEIAGHVAGILNEIDQDKAKEWIALQGREMLDLVDFGEILGSGMQYLLEENLHQSAVTQLSSKIRGFILENHDLIRTRVQQQSSAFIPRFIDNSIAEKITLGLAEYFQEVEGDSAHPLRGEIDVQLQRYAQNMRSDESLERHIESLKQGILSSDRLDSYSGAVFSKVKSTLTDELTRQDSTLLKYLRDKSADLAYSLENDPVLQNKIDRWIRLTLYRTFLRKKHLASALISRTVEGWEGKELSEKLELEVGKDLQFIRINGTLVGGLVGLIIYSLSQLFS</sequence>
<comment type="caution">
    <text evidence="2">The sequence shown here is derived from an EMBL/GenBank/DDBJ whole genome shotgun (WGS) entry which is preliminary data.</text>
</comment>
<keyword evidence="1" id="KW-0472">Membrane</keyword>
<dbReference type="RefSeq" id="WP_194738801.1">
    <property type="nucleotide sequence ID" value="NZ_JADKYY010000003.1"/>
</dbReference>
<dbReference type="Proteomes" id="UP000694480">
    <property type="component" value="Unassembled WGS sequence"/>
</dbReference>
<evidence type="ECO:0000313" key="2">
    <source>
        <dbReference type="EMBL" id="MBF5026876.1"/>
    </source>
</evidence>
<dbReference type="InterPro" id="IPR007383">
    <property type="entry name" value="DUF445"/>
</dbReference>
<organism evidence="2 3">
    <name type="scientific">Planobacterium oryzisoli</name>
    <dbReference type="NCBI Taxonomy" id="2771435"/>
    <lineage>
        <taxon>Bacteria</taxon>
        <taxon>Pseudomonadati</taxon>
        <taxon>Bacteroidota</taxon>
        <taxon>Flavobacteriia</taxon>
        <taxon>Flavobacteriales</taxon>
        <taxon>Weeksellaceae</taxon>
        <taxon>Chryseobacterium group</taxon>
        <taxon>Chryseobacterium</taxon>
    </lineage>
</organism>
<keyword evidence="1" id="KW-0812">Transmembrane</keyword>
<keyword evidence="3" id="KW-1185">Reference proteome</keyword>
<dbReference type="PANTHER" id="PTHR38442">
    <property type="entry name" value="INNER MEMBRANE PROTEIN-RELATED"/>
    <property type="match status" value="1"/>
</dbReference>
<accession>A0A930YV37</accession>
<reference evidence="2" key="1">
    <citation type="submission" date="2020-11" db="EMBL/GenBank/DDBJ databases">
        <title>Genome seq and assembly of Planobacterium sp.</title>
        <authorList>
            <person name="Chhetri G."/>
        </authorList>
    </citation>
    <scope>NUCLEOTIDE SEQUENCE</scope>
    <source>
        <strain evidence="2">GCR5</strain>
    </source>
</reference>
<keyword evidence="1" id="KW-1133">Transmembrane helix</keyword>
<protein>
    <submittedName>
        <fullName evidence="2">DUF445 domain-containing protein</fullName>
    </submittedName>
</protein>
<dbReference type="Pfam" id="PF04286">
    <property type="entry name" value="DUF445"/>
    <property type="match status" value="1"/>
</dbReference>
<gene>
    <name evidence="2" type="ORF">IC612_03570</name>
</gene>
<evidence type="ECO:0000313" key="3">
    <source>
        <dbReference type="Proteomes" id="UP000694480"/>
    </source>
</evidence>
<proteinExistence type="predicted"/>
<dbReference type="AlphaFoldDB" id="A0A930YV37"/>
<dbReference type="GO" id="GO:0005886">
    <property type="term" value="C:plasma membrane"/>
    <property type="evidence" value="ECO:0007669"/>
    <property type="project" value="TreeGrafter"/>
</dbReference>
<name>A0A930YV37_9FLAO</name>
<feature type="transmembrane region" description="Helical" evidence="1">
    <location>
        <begin position="51"/>
        <end position="71"/>
    </location>
</feature>
<feature type="transmembrane region" description="Helical" evidence="1">
    <location>
        <begin position="20"/>
        <end position="39"/>
    </location>
</feature>
<evidence type="ECO:0000256" key="1">
    <source>
        <dbReference type="SAM" id="Phobius"/>
    </source>
</evidence>
<dbReference type="EMBL" id="JADKYY010000003">
    <property type="protein sequence ID" value="MBF5026876.1"/>
    <property type="molecule type" value="Genomic_DNA"/>
</dbReference>